<dbReference type="Proteomes" id="UP000238348">
    <property type="component" value="Chromosome"/>
</dbReference>
<comment type="subcellular location">
    <subcellularLocation>
        <location evidence="1">Cell outer membrane</location>
        <topology evidence="1">Multi-pass membrane protein</topology>
    </subcellularLocation>
</comment>
<evidence type="ECO:0000256" key="2">
    <source>
        <dbReference type="ARBA" id="ARBA00008163"/>
    </source>
</evidence>
<dbReference type="PANTHER" id="PTHR35093:SF8">
    <property type="entry name" value="OUTER MEMBRANE PROTEIN NMB0088-RELATED"/>
    <property type="match status" value="1"/>
</dbReference>
<accession>A0A2L0F0G9</accession>
<keyword evidence="3" id="KW-1134">Transmembrane beta strand</keyword>
<keyword evidence="6" id="KW-0472">Membrane</keyword>
<feature type="chain" id="PRO_5014888461" evidence="8">
    <location>
        <begin position="24"/>
        <end position="505"/>
    </location>
</feature>
<evidence type="ECO:0000313" key="9">
    <source>
        <dbReference type="EMBL" id="AUX45052.1"/>
    </source>
</evidence>
<comment type="similarity">
    <text evidence="2">Belongs to the OmpP1/FadL family.</text>
</comment>
<dbReference type="OrthoDB" id="5485493at2"/>
<dbReference type="GO" id="GO:0015483">
    <property type="term" value="F:long-chain fatty acid transporting porin activity"/>
    <property type="evidence" value="ECO:0007669"/>
    <property type="project" value="TreeGrafter"/>
</dbReference>
<protein>
    <submittedName>
        <fullName evidence="9">Uncharacterized protein</fullName>
    </submittedName>
</protein>
<evidence type="ECO:0000256" key="3">
    <source>
        <dbReference type="ARBA" id="ARBA00022452"/>
    </source>
</evidence>
<name>A0A2L0F0G9_SORCE</name>
<evidence type="ECO:0000256" key="8">
    <source>
        <dbReference type="SAM" id="SignalP"/>
    </source>
</evidence>
<proteinExistence type="inferred from homology"/>
<keyword evidence="4" id="KW-0812">Transmembrane</keyword>
<evidence type="ECO:0000256" key="4">
    <source>
        <dbReference type="ARBA" id="ARBA00022692"/>
    </source>
</evidence>
<dbReference type="Pfam" id="PF03349">
    <property type="entry name" value="Toluene_X"/>
    <property type="match status" value="1"/>
</dbReference>
<gene>
    <name evidence="9" type="ORF">SOCE26_065330</name>
</gene>
<reference evidence="9 10" key="1">
    <citation type="submission" date="2015-09" db="EMBL/GenBank/DDBJ databases">
        <title>Sorangium comparison.</title>
        <authorList>
            <person name="Zaburannyi N."/>
            <person name="Bunk B."/>
            <person name="Overmann J."/>
            <person name="Mueller R."/>
        </authorList>
    </citation>
    <scope>NUCLEOTIDE SEQUENCE [LARGE SCALE GENOMIC DNA]</scope>
    <source>
        <strain evidence="9 10">So ce26</strain>
    </source>
</reference>
<dbReference type="Gene3D" id="2.40.160.60">
    <property type="entry name" value="Outer membrane protein transport protein (OMPP1/FadL/TodX)"/>
    <property type="match status" value="1"/>
</dbReference>
<keyword evidence="5 8" id="KW-0732">Signal</keyword>
<dbReference type="AlphaFoldDB" id="A0A2L0F0G9"/>
<sequence length="505" mass="53477">MIHVQKPTIRAALLAASTAAAIAASPGEARGAGVYVTDRGVRPLARGGAFIAGGDDLGAIAYNPAGVYEAGTQILFDVGLFEWRSEYTRQALLRQVDPNTGEPTGTSFVQTMDPVTGSAPVLPIPTLAASFQVDERWVVWGGVWAPYAALASYPEQVRGMPAPQRYALFTIEGSALAFLGAGAAYAPSRSVRLGAGLGALVGTLNSRVALSGCVPERMFCAPEDPEWDMHSELDVGPIVAPTGQLGALLIPSPRWRIGASFQLPVWVRAPATMRTRLPAAPVFERASQEGEDADVSFELPWILRAGVEVRPTDDLRVELGLGVEGWGMHDEILVEPDGVVLRNVAGFPEEYRVPPVALPRKFESSFSARLGGEYTIQLLDRAWDLRAGLSVEQSAVPPAYLSVITLDAAKVTAAAGVGVHLGPWRFDVTYAHVFVSDVLVDPRDARLAQVSPVQANPPRNPNTINGGAYSTRANVLGLGLAYTFEAAQAEAPAAKDATGAPARGQ</sequence>
<evidence type="ECO:0000313" key="10">
    <source>
        <dbReference type="Proteomes" id="UP000238348"/>
    </source>
</evidence>
<evidence type="ECO:0000256" key="5">
    <source>
        <dbReference type="ARBA" id="ARBA00022729"/>
    </source>
</evidence>
<dbReference type="InterPro" id="IPR005017">
    <property type="entry name" value="OMPP1/FadL/TodX"/>
</dbReference>
<evidence type="ECO:0000256" key="7">
    <source>
        <dbReference type="ARBA" id="ARBA00023237"/>
    </source>
</evidence>
<organism evidence="9 10">
    <name type="scientific">Sorangium cellulosum</name>
    <name type="common">Polyangium cellulosum</name>
    <dbReference type="NCBI Taxonomy" id="56"/>
    <lineage>
        <taxon>Bacteria</taxon>
        <taxon>Pseudomonadati</taxon>
        <taxon>Myxococcota</taxon>
        <taxon>Polyangia</taxon>
        <taxon>Polyangiales</taxon>
        <taxon>Polyangiaceae</taxon>
        <taxon>Sorangium</taxon>
    </lineage>
</organism>
<dbReference type="SUPFAM" id="SSF56935">
    <property type="entry name" value="Porins"/>
    <property type="match status" value="1"/>
</dbReference>
<evidence type="ECO:0000256" key="6">
    <source>
        <dbReference type="ARBA" id="ARBA00023136"/>
    </source>
</evidence>
<feature type="signal peptide" evidence="8">
    <location>
        <begin position="1"/>
        <end position="23"/>
    </location>
</feature>
<dbReference type="PANTHER" id="PTHR35093">
    <property type="entry name" value="OUTER MEMBRANE PROTEIN NMB0088-RELATED"/>
    <property type="match status" value="1"/>
</dbReference>
<keyword evidence="7" id="KW-0998">Cell outer membrane</keyword>
<dbReference type="EMBL" id="CP012673">
    <property type="protein sequence ID" value="AUX45052.1"/>
    <property type="molecule type" value="Genomic_DNA"/>
</dbReference>
<dbReference type="GO" id="GO:0009279">
    <property type="term" value="C:cell outer membrane"/>
    <property type="evidence" value="ECO:0007669"/>
    <property type="project" value="UniProtKB-SubCell"/>
</dbReference>
<evidence type="ECO:0000256" key="1">
    <source>
        <dbReference type="ARBA" id="ARBA00004571"/>
    </source>
</evidence>